<dbReference type="GO" id="GO:0006508">
    <property type="term" value="P:proteolysis"/>
    <property type="evidence" value="ECO:0007669"/>
    <property type="project" value="UniProtKB-KW"/>
</dbReference>
<evidence type="ECO:0000313" key="1">
    <source>
        <dbReference type="EMBL" id="MBD8032015.1"/>
    </source>
</evidence>
<dbReference type="Proteomes" id="UP000600565">
    <property type="component" value="Unassembled WGS sequence"/>
</dbReference>
<proteinExistence type="predicted"/>
<gene>
    <name evidence="1" type="ORF">H9632_02960</name>
</gene>
<dbReference type="RefSeq" id="WP_191702616.1">
    <property type="nucleotide sequence ID" value="NZ_JACSPW010000001.1"/>
</dbReference>
<dbReference type="EMBL" id="JACSPW010000001">
    <property type="protein sequence ID" value="MBD8032015.1"/>
    <property type="molecule type" value="Genomic_DNA"/>
</dbReference>
<evidence type="ECO:0000313" key="2">
    <source>
        <dbReference type="Proteomes" id="UP000600565"/>
    </source>
</evidence>
<accession>A0ABR8XJA3</accession>
<sequence length="184" mass="21295">MNYFILSQDERILNAVEPVGITQTIKKEWLTVEKMGELDAIDSQFPILDKTEQDYIDFISRPIALLADPLKQLVEKYNPQMPFKPLVLVDIPKIKQTLYWMVIPPKVACLSPKTEYHLDGTVKKLVIDEALAAPYTFFKIDGIKEDFILVNIELAESILRRSFRGLRLVKVQTEGRWNDIFINL</sequence>
<organism evidence="1 2">
    <name type="scientific">Solibacillus merdavium</name>
    <dbReference type="NCBI Taxonomy" id="2762218"/>
    <lineage>
        <taxon>Bacteria</taxon>
        <taxon>Bacillati</taxon>
        <taxon>Bacillota</taxon>
        <taxon>Bacilli</taxon>
        <taxon>Bacillales</taxon>
        <taxon>Caryophanaceae</taxon>
        <taxon>Solibacillus</taxon>
    </lineage>
</organism>
<keyword evidence="1" id="KW-0378">Hydrolase</keyword>
<comment type="caution">
    <text evidence="1">The sequence shown here is derived from an EMBL/GenBank/DDBJ whole genome shotgun (WGS) entry which is preliminary data.</text>
</comment>
<name>A0ABR8XJA3_9BACL</name>
<keyword evidence="2" id="KW-1185">Reference proteome</keyword>
<dbReference type="GO" id="GO:0008233">
    <property type="term" value="F:peptidase activity"/>
    <property type="evidence" value="ECO:0007669"/>
    <property type="project" value="UniProtKB-KW"/>
</dbReference>
<protein>
    <submittedName>
        <fullName evidence="1">Serine protease</fullName>
    </submittedName>
</protein>
<reference evidence="1 2" key="1">
    <citation type="submission" date="2020-08" db="EMBL/GenBank/DDBJ databases">
        <title>A Genomic Blueprint of the Chicken Gut Microbiome.</title>
        <authorList>
            <person name="Gilroy R."/>
            <person name="Ravi A."/>
            <person name="Getino M."/>
            <person name="Pursley I."/>
            <person name="Horton D.L."/>
            <person name="Alikhan N.-F."/>
            <person name="Baker D."/>
            <person name="Gharbi K."/>
            <person name="Hall N."/>
            <person name="Watson M."/>
            <person name="Adriaenssens E.M."/>
            <person name="Foster-Nyarko E."/>
            <person name="Jarju S."/>
            <person name="Secka A."/>
            <person name="Antonio M."/>
            <person name="Oren A."/>
            <person name="Chaudhuri R."/>
            <person name="La Ragione R.M."/>
            <person name="Hildebrand F."/>
            <person name="Pallen M.J."/>
        </authorList>
    </citation>
    <scope>NUCLEOTIDE SEQUENCE [LARGE SCALE GENOMIC DNA]</scope>
    <source>
        <strain evidence="1 2">Sa1YVA6</strain>
    </source>
</reference>
<keyword evidence="1" id="KW-0645">Protease</keyword>